<protein>
    <submittedName>
        <fullName evidence="2">Carn_acyltransf domain-containing protein</fullName>
    </submittedName>
</protein>
<dbReference type="WBParaSite" id="RSKR_0000191225.1">
    <property type="protein sequence ID" value="RSKR_0000191225.1"/>
    <property type="gene ID" value="RSKR_0000191225"/>
</dbReference>
<proteinExistence type="predicted"/>
<evidence type="ECO:0000313" key="1">
    <source>
        <dbReference type="Proteomes" id="UP000095286"/>
    </source>
</evidence>
<evidence type="ECO:0000313" key="2">
    <source>
        <dbReference type="WBParaSite" id="RSKR_0000191225.1"/>
    </source>
</evidence>
<reference evidence="2" key="1">
    <citation type="submission" date="2016-11" db="UniProtKB">
        <authorList>
            <consortium name="WormBaseParasite"/>
        </authorList>
    </citation>
    <scope>IDENTIFICATION</scope>
    <source>
        <strain evidence="2">KR3021</strain>
    </source>
</reference>
<name>A0AC35TMH0_9BILA</name>
<organism evidence="1 2">
    <name type="scientific">Rhabditophanes sp. KR3021</name>
    <dbReference type="NCBI Taxonomy" id="114890"/>
    <lineage>
        <taxon>Eukaryota</taxon>
        <taxon>Metazoa</taxon>
        <taxon>Ecdysozoa</taxon>
        <taxon>Nematoda</taxon>
        <taxon>Chromadorea</taxon>
        <taxon>Rhabditida</taxon>
        <taxon>Tylenchina</taxon>
        <taxon>Panagrolaimomorpha</taxon>
        <taxon>Strongyloidoidea</taxon>
        <taxon>Alloionematidae</taxon>
        <taxon>Rhabditophanes</taxon>
    </lineage>
</organism>
<accession>A0AC35TMH0</accession>
<sequence length="186" mass="21277">MAKNQTDSKGYYEIVANHTEIGDIDIFVLINHGCSSVTNNKTTRIDYFDMSEILKDIQFVDKTRDMVDYYYDRKDVNVFTKVYSYELAIQLAYFKDQGQFTLAYESASTRFFQNARTETLITVSEESCLFVRSMVDESVSGNVEEGNRKKWTLSTSQQPKVTSLYDEDKASGLILNGECFGAVDKD</sequence>
<dbReference type="Proteomes" id="UP000095286">
    <property type="component" value="Unplaced"/>
</dbReference>